<evidence type="ECO:0000259" key="7">
    <source>
        <dbReference type="SMART" id="SM00363"/>
    </source>
</evidence>
<dbReference type="InterPro" id="IPR050188">
    <property type="entry name" value="RluA_PseudoU_synthase"/>
</dbReference>
<comment type="similarity">
    <text evidence="1 5">Belongs to the pseudouridine synthase RluA family.</text>
</comment>
<dbReference type="Gene3D" id="3.10.290.10">
    <property type="entry name" value="RNA-binding S4 domain"/>
    <property type="match status" value="1"/>
</dbReference>
<accession>A0A1F6CC94</accession>
<dbReference type="InterPro" id="IPR036986">
    <property type="entry name" value="S4_RNA-bd_sf"/>
</dbReference>
<comment type="function">
    <text evidence="5">Responsible for synthesis of pseudouridine from uracil.</text>
</comment>
<dbReference type="PANTHER" id="PTHR21600:SF44">
    <property type="entry name" value="RIBOSOMAL LARGE SUBUNIT PSEUDOURIDINE SYNTHASE D"/>
    <property type="match status" value="1"/>
</dbReference>
<gene>
    <name evidence="8" type="ORF">A3F84_00315</name>
</gene>
<evidence type="ECO:0000256" key="6">
    <source>
        <dbReference type="SAM" id="MobiDB-lite"/>
    </source>
</evidence>
<dbReference type="AlphaFoldDB" id="A0A1F6CC94"/>
<comment type="catalytic activity">
    <reaction evidence="5">
        <text>a uridine in RNA = a pseudouridine in RNA</text>
        <dbReference type="Rhea" id="RHEA:48348"/>
        <dbReference type="Rhea" id="RHEA-COMP:12068"/>
        <dbReference type="Rhea" id="RHEA-COMP:12069"/>
        <dbReference type="ChEBI" id="CHEBI:65314"/>
        <dbReference type="ChEBI" id="CHEBI:65315"/>
    </reaction>
</comment>
<dbReference type="CDD" id="cd00165">
    <property type="entry name" value="S4"/>
    <property type="match status" value="1"/>
</dbReference>
<dbReference type="InterPro" id="IPR020103">
    <property type="entry name" value="PsdUridine_synth_cat_dom_sf"/>
</dbReference>
<feature type="active site" evidence="3">
    <location>
        <position position="139"/>
    </location>
</feature>
<dbReference type="PROSITE" id="PS01129">
    <property type="entry name" value="PSI_RLU"/>
    <property type="match status" value="1"/>
</dbReference>
<evidence type="ECO:0000256" key="5">
    <source>
        <dbReference type="RuleBase" id="RU362028"/>
    </source>
</evidence>
<sequence length="345" mass="37869">MARRIDILVPPDTSPLRLDLFLSQSDPTLSRSRIQRLIADGCVTMDGRSPRPSCKVKAGDRIVLLVPDPAPSPLLPQALPLDIRFEDDHLLVVNKSPGMAAHPAAGIRSGTLVNALLHHCKRLSGINGVLRPGIVHRLDKDTSGLLVVAKDDATHRGLAEQLQARTVERLYIAFVWGHFREEAGRIEAPIGRHAGDRKRMAVTDPSTTQPVAPMGSQPASLLRTGRGGSRHAATRFRVEARYDFLSRLSVRLETGRTHQIRVHLAHAGHPVFGDPTYGGREKRLSGMAPEFRGEAHRLLGLISRQALHAQTLGFVHPITGERLRFSSELPGDIRRLENALEQAAD</sequence>
<reference evidence="8 9" key="1">
    <citation type="journal article" date="2016" name="Nat. Commun.">
        <title>Thousands of microbial genomes shed light on interconnected biogeochemical processes in an aquifer system.</title>
        <authorList>
            <person name="Anantharaman K."/>
            <person name="Brown C.T."/>
            <person name="Hug L.A."/>
            <person name="Sharon I."/>
            <person name="Castelle C.J."/>
            <person name="Probst A.J."/>
            <person name="Thomas B.C."/>
            <person name="Singh A."/>
            <person name="Wilkins M.J."/>
            <person name="Karaoz U."/>
            <person name="Brodie E.L."/>
            <person name="Williams K.H."/>
            <person name="Hubbard S.S."/>
            <person name="Banfield J.F."/>
        </authorList>
    </citation>
    <scope>NUCLEOTIDE SEQUENCE [LARGE SCALE GENOMIC DNA]</scope>
    <source>
        <strain evidence="9">RIFCSPLOWO2_12_FULL_64_10</strain>
    </source>
</reference>
<feature type="region of interest" description="Disordered" evidence="6">
    <location>
        <begin position="196"/>
        <end position="228"/>
    </location>
</feature>
<dbReference type="GO" id="GO:0003723">
    <property type="term" value="F:RNA binding"/>
    <property type="evidence" value="ECO:0007669"/>
    <property type="project" value="UniProtKB-KW"/>
</dbReference>
<keyword evidence="4" id="KW-0694">RNA-binding</keyword>
<keyword evidence="2 5" id="KW-0413">Isomerase</keyword>
<dbReference type="NCBIfam" id="TIGR00005">
    <property type="entry name" value="rluA_subfam"/>
    <property type="match status" value="1"/>
</dbReference>
<dbReference type="InterPro" id="IPR006145">
    <property type="entry name" value="PsdUridine_synth_RsuA/RluA"/>
</dbReference>
<dbReference type="PANTHER" id="PTHR21600">
    <property type="entry name" value="MITOCHONDRIAL RNA PSEUDOURIDINE SYNTHASE"/>
    <property type="match status" value="1"/>
</dbReference>
<evidence type="ECO:0000256" key="4">
    <source>
        <dbReference type="PROSITE-ProRule" id="PRU00182"/>
    </source>
</evidence>
<dbReference type="InterPro" id="IPR002942">
    <property type="entry name" value="S4_RNA-bd"/>
</dbReference>
<evidence type="ECO:0000256" key="2">
    <source>
        <dbReference type="ARBA" id="ARBA00023235"/>
    </source>
</evidence>
<dbReference type="PROSITE" id="PS50889">
    <property type="entry name" value="S4"/>
    <property type="match status" value="1"/>
</dbReference>
<dbReference type="EC" id="5.4.99.-" evidence="5"/>
<dbReference type="GO" id="GO:0120159">
    <property type="term" value="F:rRNA pseudouridine synthase activity"/>
    <property type="evidence" value="ECO:0007669"/>
    <property type="project" value="UniProtKB-ARBA"/>
</dbReference>
<dbReference type="GO" id="GO:0000455">
    <property type="term" value="P:enzyme-directed rRNA pseudouridine synthesis"/>
    <property type="evidence" value="ECO:0007669"/>
    <property type="project" value="TreeGrafter"/>
</dbReference>
<dbReference type="Proteomes" id="UP000178606">
    <property type="component" value="Unassembled WGS sequence"/>
</dbReference>
<evidence type="ECO:0000313" key="8">
    <source>
        <dbReference type="EMBL" id="OGG46865.1"/>
    </source>
</evidence>
<dbReference type="SUPFAM" id="SSF55174">
    <property type="entry name" value="Alpha-L RNA-binding motif"/>
    <property type="match status" value="1"/>
</dbReference>
<dbReference type="InterPro" id="IPR006224">
    <property type="entry name" value="PsdUridine_synth_RluA-like_CS"/>
</dbReference>
<dbReference type="EMBL" id="MFKF01000282">
    <property type="protein sequence ID" value="OGG46865.1"/>
    <property type="molecule type" value="Genomic_DNA"/>
</dbReference>
<evidence type="ECO:0000313" key="9">
    <source>
        <dbReference type="Proteomes" id="UP000178606"/>
    </source>
</evidence>
<dbReference type="CDD" id="cd02869">
    <property type="entry name" value="PseudoU_synth_RluA_like"/>
    <property type="match status" value="1"/>
</dbReference>
<dbReference type="SUPFAM" id="SSF55120">
    <property type="entry name" value="Pseudouridine synthase"/>
    <property type="match status" value="1"/>
</dbReference>
<proteinExistence type="inferred from homology"/>
<dbReference type="InterPro" id="IPR006225">
    <property type="entry name" value="PsdUridine_synth_RluC/D"/>
</dbReference>
<dbReference type="Pfam" id="PF01479">
    <property type="entry name" value="S4"/>
    <property type="match status" value="1"/>
</dbReference>
<evidence type="ECO:0000256" key="3">
    <source>
        <dbReference type="PIRSR" id="PIRSR606225-1"/>
    </source>
</evidence>
<evidence type="ECO:0000256" key="1">
    <source>
        <dbReference type="ARBA" id="ARBA00010876"/>
    </source>
</evidence>
<dbReference type="Gene3D" id="3.30.2350.10">
    <property type="entry name" value="Pseudouridine synthase"/>
    <property type="match status" value="1"/>
</dbReference>
<organism evidence="8 9">
    <name type="scientific">Handelsmanbacteria sp. (strain RIFCSPLOWO2_12_FULL_64_10)</name>
    <dbReference type="NCBI Taxonomy" id="1817868"/>
    <lineage>
        <taxon>Bacteria</taxon>
        <taxon>Candidatus Handelsmaniibacteriota</taxon>
    </lineage>
</organism>
<feature type="domain" description="RNA-binding S4" evidence="7">
    <location>
        <begin position="16"/>
        <end position="80"/>
    </location>
</feature>
<comment type="caution">
    <text evidence="8">The sequence shown here is derived from an EMBL/GenBank/DDBJ whole genome shotgun (WGS) entry which is preliminary data.</text>
</comment>
<dbReference type="Pfam" id="PF00849">
    <property type="entry name" value="PseudoU_synth_2"/>
    <property type="match status" value="1"/>
</dbReference>
<name>A0A1F6CC94_HANXR</name>
<protein>
    <recommendedName>
        <fullName evidence="5">Pseudouridine synthase</fullName>
        <ecNumber evidence="5">5.4.99.-</ecNumber>
    </recommendedName>
</protein>
<dbReference type="SMART" id="SM00363">
    <property type="entry name" value="S4"/>
    <property type="match status" value="1"/>
</dbReference>